<dbReference type="SUPFAM" id="SSF55811">
    <property type="entry name" value="Nudix"/>
    <property type="match status" value="1"/>
</dbReference>
<dbReference type="PROSITE" id="PS51462">
    <property type="entry name" value="NUDIX"/>
    <property type="match status" value="1"/>
</dbReference>
<comment type="caution">
    <text evidence="7">The sequence shown here is derived from an EMBL/GenBank/DDBJ whole genome shotgun (WGS) entry which is preliminary data.</text>
</comment>
<comment type="cofactor">
    <cofactor evidence="1">
        <name>Mg(2+)</name>
        <dbReference type="ChEBI" id="CHEBI:18420"/>
    </cofactor>
</comment>
<keyword evidence="8" id="KW-1185">Reference proteome</keyword>
<dbReference type="InterPro" id="IPR015797">
    <property type="entry name" value="NUDIX_hydrolase-like_dom_sf"/>
</dbReference>
<proteinExistence type="inferred from homology"/>
<organism evidence="7 8">
    <name type="scientific">Nonomuraea turkmeniaca</name>
    <dbReference type="NCBI Taxonomy" id="103838"/>
    <lineage>
        <taxon>Bacteria</taxon>
        <taxon>Bacillati</taxon>
        <taxon>Actinomycetota</taxon>
        <taxon>Actinomycetes</taxon>
        <taxon>Streptosporangiales</taxon>
        <taxon>Streptosporangiaceae</taxon>
        <taxon>Nonomuraea</taxon>
    </lineage>
</organism>
<dbReference type="PANTHER" id="PTHR43046:SF12">
    <property type="entry name" value="GDP-MANNOSE MANNOSYL HYDROLASE"/>
    <property type="match status" value="1"/>
</dbReference>
<evidence type="ECO:0000256" key="4">
    <source>
        <dbReference type="ARBA" id="ARBA00022842"/>
    </source>
</evidence>
<dbReference type="PROSITE" id="PS00893">
    <property type="entry name" value="NUDIX_BOX"/>
    <property type="match status" value="1"/>
</dbReference>
<dbReference type="InterPro" id="IPR020084">
    <property type="entry name" value="NUDIX_hydrolase_CS"/>
</dbReference>
<dbReference type="Proteomes" id="UP000309128">
    <property type="component" value="Unassembled WGS sequence"/>
</dbReference>
<dbReference type="Gene3D" id="3.90.79.10">
    <property type="entry name" value="Nucleoside Triphosphate Pyrophosphohydrolase"/>
    <property type="match status" value="1"/>
</dbReference>
<comment type="similarity">
    <text evidence="2 5">Belongs to the Nudix hydrolase family.</text>
</comment>
<evidence type="ECO:0000256" key="2">
    <source>
        <dbReference type="ARBA" id="ARBA00005582"/>
    </source>
</evidence>
<evidence type="ECO:0000256" key="1">
    <source>
        <dbReference type="ARBA" id="ARBA00001946"/>
    </source>
</evidence>
<dbReference type="EMBL" id="VCKY01000135">
    <property type="protein sequence ID" value="TMR12418.1"/>
    <property type="molecule type" value="Genomic_DNA"/>
</dbReference>
<name>A0A5S4F875_9ACTN</name>
<accession>A0A5S4F875</accession>
<evidence type="ECO:0000313" key="7">
    <source>
        <dbReference type="EMBL" id="TMR12418.1"/>
    </source>
</evidence>
<gene>
    <name evidence="7" type="ORF">ETD86_32745</name>
</gene>
<feature type="domain" description="Nudix hydrolase" evidence="6">
    <location>
        <begin position="5"/>
        <end position="147"/>
    </location>
</feature>
<dbReference type="CDD" id="cd04685">
    <property type="entry name" value="NUDIX_Hydrolase"/>
    <property type="match status" value="1"/>
</dbReference>
<dbReference type="InterPro" id="IPR000086">
    <property type="entry name" value="NUDIX_hydrolase_dom"/>
</dbReference>
<dbReference type="AlphaFoldDB" id="A0A5S4F875"/>
<keyword evidence="3 5" id="KW-0378">Hydrolase</keyword>
<dbReference type="PRINTS" id="PR00502">
    <property type="entry name" value="NUDIXFAMILY"/>
</dbReference>
<sequence length="160" mass="18001">MSDVVPRPSARVVVIDDADRLLLFSSHNRHDGSARWFTPGGGLQAGENHQGAALRELYEETGLTGVRLGPEVWRGRPWTVERDGVTYEVRQRYYLARVPAFEIDTARMEDFEKASITGHRWWTLKELGETTDLLRPAGLPHLLARLLADGPPRHPILVNG</sequence>
<dbReference type="RefSeq" id="WP_138670518.1">
    <property type="nucleotide sequence ID" value="NZ_VCKY01000135.1"/>
</dbReference>
<dbReference type="GO" id="GO:0016787">
    <property type="term" value="F:hydrolase activity"/>
    <property type="evidence" value="ECO:0007669"/>
    <property type="project" value="UniProtKB-KW"/>
</dbReference>
<dbReference type="PANTHER" id="PTHR43046">
    <property type="entry name" value="GDP-MANNOSE MANNOSYL HYDROLASE"/>
    <property type="match status" value="1"/>
</dbReference>
<evidence type="ECO:0000259" key="6">
    <source>
        <dbReference type="PROSITE" id="PS51462"/>
    </source>
</evidence>
<evidence type="ECO:0000256" key="3">
    <source>
        <dbReference type="ARBA" id="ARBA00022801"/>
    </source>
</evidence>
<evidence type="ECO:0000256" key="5">
    <source>
        <dbReference type="RuleBase" id="RU003476"/>
    </source>
</evidence>
<dbReference type="Pfam" id="PF00293">
    <property type="entry name" value="NUDIX"/>
    <property type="match status" value="1"/>
</dbReference>
<dbReference type="InterPro" id="IPR020476">
    <property type="entry name" value="Nudix_hydrolase"/>
</dbReference>
<keyword evidence="4" id="KW-0460">Magnesium</keyword>
<evidence type="ECO:0000313" key="8">
    <source>
        <dbReference type="Proteomes" id="UP000309128"/>
    </source>
</evidence>
<reference evidence="7 8" key="1">
    <citation type="submission" date="2019-05" db="EMBL/GenBank/DDBJ databases">
        <title>Draft genome sequence of Nonomuraea turkmeniaca DSM 43926.</title>
        <authorList>
            <person name="Saricaoglu S."/>
            <person name="Isik K."/>
        </authorList>
    </citation>
    <scope>NUCLEOTIDE SEQUENCE [LARGE SCALE GENOMIC DNA]</scope>
    <source>
        <strain evidence="7 8">DSM 43926</strain>
    </source>
</reference>
<protein>
    <submittedName>
        <fullName evidence="7">NUDIX domain-containing protein</fullName>
    </submittedName>
</protein>
<dbReference type="OrthoDB" id="3214694at2"/>